<evidence type="ECO:0000313" key="2">
    <source>
        <dbReference type="Proteomes" id="UP000286063"/>
    </source>
</evidence>
<sequence>MAVIIDKKINWKATLLGLVVGEEMTFNKPSIQDVQTSRTWSSKLKKEGVYTKISVKGSVLTVKRIA</sequence>
<protein>
    <submittedName>
        <fullName evidence="1">Uncharacterized protein</fullName>
    </submittedName>
</protein>
<dbReference type="AlphaFoldDB" id="A0A413ITY2"/>
<comment type="caution">
    <text evidence="1">The sequence shown here is derived from an EMBL/GenBank/DDBJ whole genome shotgun (WGS) entry which is preliminary data.</text>
</comment>
<accession>A0A413ITY2</accession>
<name>A0A413ITY2_9BACT</name>
<gene>
    <name evidence="1" type="ORF">DXA50_00130</name>
</gene>
<dbReference type="Proteomes" id="UP000286063">
    <property type="component" value="Unassembled WGS sequence"/>
</dbReference>
<reference evidence="1 2" key="1">
    <citation type="submission" date="2018-08" db="EMBL/GenBank/DDBJ databases">
        <title>A genome reference for cultivated species of the human gut microbiota.</title>
        <authorList>
            <person name="Zou Y."/>
            <person name="Xue W."/>
            <person name="Luo G."/>
        </authorList>
    </citation>
    <scope>NUCLEOTIDE SEQUENCE [LARGE SCALE GENOMIC DNA]</scope>
    <source>
        <strain evidence="1 2">OF02-7</strain>
    </source>
</reference>
<organism evidence="1 2">
    <name type="scientific">Butyricimonas virosa</name>
    <dbReference type="NCBI Taxonomy" id="544645"/>
    <lineage>
        <taxon>Bacteria</taxon>
        <taxon>Pseudomonadati</taxon>
        <taxon>Bacteroidota</taxon>
        <taxon>Bacteroidia</taxon>
        <taxon>Bacteroidales</taxon>
        <taxon>Odoribacteraceae</taxon>
        <taxon>Butyricimonas</taxon>
    </lineage>
</organism>
<dbReference type="RefSeq" id="WP_117774438.1">
    <property type="nucleotide sequence ID" value="NZ_QSCR01000001.1"/>
</dbReference>
<dbReference type="EMBL" id="QSCR01000001">
    <property type="protein sequence ID" value="RGY21295.1"/>
    <property type="molecule type" value="Genomic_DNA"/>
</dbReference>
<proteinExistence type="predicted"/>
<evidence type="ECO:0000313" key="1">
    <source>
        <dbReference type="EMBL" id="RGY21295.1"/>
    </source>
</evidence>